<dbReference type="Pfam" id="PF18383">
    <property type="entry name" value="IFT81_CH"/>
    <property type="match status" value="1"/>
</dbReference>
<evidence type="ECO:0000256" key="5">
    <source>
        <dbReference type="ARBA" id="ARBA00023273"/>
    </source>
</evidence>
<gene>
    <name evidence="10" type="ORF">ALAG00032_LOCUS10466</name>
</gene>
<evidence type="ECO:0000259" key="9">
    <source>
        <dbReference type="Pfam" id="PF18383"/>
    </source>
</evidence>
<dbReference type="GO" id="GO:0042073">
    <property type="term" value="P:intraciliary transport"/>
    <property type="evidence" value="ECO:0007669"/>
    <property type="project" value="InterPro"/>
</dbReference>
<name>A0A7S3K1G4_9STRA</name>
<protein>
    <recommendedName>
        <fullName evidence="9">IFT81 calponin homology domain-containing protein</fullName>
    </recommendedName>
</protein>
<keyword evidence="2" id="KW-0970">Cilium biogenesis/degradation</keyword>
<proteinExistence type="inferred from homology"/>
<reference evidence="10" key="1">
    <citation type="submission" date="2021-01" db="EMBL/GenBank/DDBJ databases">
        <authorList>
            <person name="Corre E."/>
            <person name="Pelletier E."/>
            <person name="Niang G."/>
            <person name="Scheremetjew M."/>
            <person name="Finn R."/>
            <person name="Kale V."/>
            <person name="Holt S."/>
            <person name="Cochrane G."/>
            <person name="Meng A."/>
            <person name="Brown T."/>
            <person name="Cohen L."/>
        </authorList>
    </citation>
    <scope>NUCLEOTIDE SEQUENCE</scope>
    <source>
        <strain evidence="10">CCMP1510</strain>
    </source>
</reference>
<dbReference type="GO" id="GO:0030992">
    <property type="term" value="C:intraciliary transport particle B"/>
    <property type="evidence" value="ECO:0007669"/>
    <property type="project" value="InterPro"/>
</dbReference>
<comment type="similarity">
    <text evidence="6">Belongs to the IFT81 family.</text>
</comment>
<feature type="region of interest" description="Disordered" evidence="8">
    <location>
        <begin position="332"/>
        <end position="355"/>
    </location>
</feature>
<evidence type="ECO:0000256" key="8">
    <source>
        <dbReference type="SAM" id="MobiDB-lite"/>
    </source>
</evidence>
<organism evidence="10">
    <name type="scientific">Aureoumbra lagunensis</name>
    <dbReference type="NCBI Taxonomy" id="44058"/>
    <lineage>
        <taxon>Eukaryota</taxon>
        <taxon>Sar</taxon>
        <taxon>Stramenopiles</taxon>
        <taxon>Ochrophyta</taxon>
        <taxon>Pelagophyceae</taxon>
        <taxon>Pelagomonadales</taxon>
        <taxon>Aureoumbra</taxon>
    </lineage>
</organism>
<evidence type="ECO:0000313" key="10">
    <source>
        <dbReference type="EMBL" id="CAE0369702.1"/>
    </source>
</evidence>
<dbReference type="GO" id="GO:0060271">
    <property type="term" value="P:cilium assembly"/>
    <property type="evidence" value="ECO:0007669"/>
    <property type="project" value="InterPro"/>
</dbReference>
<evidence type="ECO:0000256" key="6">
    <source>
        <dbReference type="ARBA" id="ARBA00043983"/>
    </source>
</evidence>
<dbReference type="PANTHER" id="PTHR15614:SF2">
    <property type="entry name" value="INTRAFLAGELLAR TRANSPORT PROTEIN 81 HOMOLOG"/>
    <property type="match status" value="1"/>
</dbReference>
<keyword evidence="3 7" id="KW-0175">Coiled coil</keyword>
<dbReference type="InterPro" id="IPR029600">
    <property type="entry name" value="IFT81"/>
</dbReference>
<feature type="coiled-coil region" evidence="7">
    <location>
        <begin position="134"/>
        <end position="252"/>
    </location>
</feature>
<dbReference type="Gene3D" id="1.10.418.70">
    <property type="entry name" value="Intraflagellar transport protein 81, N-terminal domain"/>
    <property type="match status" value="1"/>
</dbReference>
<keyword evidence="5" id="KW-0966">Cell projection</keyword>
<sequence>MENSSEPVIFIVKKLNEVFGSKLTLVDFDEKTNIELLQILNNVLAEIDKKIKADVRDEPLVKMIEMLKMLKYFNNKAVPDMFEAGLKAEENKEIIYPILFWLLENLENHKKRAYVARFLYPVEIPAEYMQDSILAEKFRRYKELQQEFKRAHKAFEESRAKENSNKLQEIKADIIAFEDEKKQLQAKIEKLQKLNADTAEFEALLKATEALRLQQDDDARLSENANKQKIALRAAEERKFEATQRLEQLKVGSSTSSSIALLEQLDHQVQHLRQKVHRELPQQVHTKKVQINKLAQARAQPQRSQEDINEISKLCQELETKNKAQKATVDNAVKKRSKSDPKLATSRQHANMVSRKLKDKMRDIDRLEQEKNHILNDLDQRETAFAVQQQVLNASQPQQMTREQFKIFGAQLREKTKIYKTLKSQLADLRAEAVILHRTEHILTSQVHDADEFLAQLEHRRGIAGHRACREQLEKTAEDIAVVDQDKERTLEDISITVKKITQQLKEKKKQLAPQIQNLKEVRAIFQNFESEFLSKKAAYDKIAVGLDVERQQLEKDCNHAQDDALQEESRFHYLNCLIAMAQTTIQRVQDEDTWKSGQGRGLLPNFRCYEQLYQNKLNQQAAFADQLRKQRADIEQNQHISTQQRELFSSLKTLLDAKVASLSFNQRSIDSTHGGALPSTFQSFDGGQAFQVGNANVFQLGVSA</sequence>
<dbReference type="InterPro" id="IPR043016">
    <property type="entry name" value="IFT81_N_sf"/>
</dbReference>
<evidence type="ECO:0000256" key="2">
    <source>
        <dbReference type="ARBA" id="ARBA00022794"/>
    </source>
</evidence>
<keyword evidence="4" id="KW-0969">Cilium</keyword>
<dbReference type="GO" id="GO:0015631">
    <property type="term" value="F:tubulin binding"/>
    <property type="evidence" value="ECO:0007669"/>
    <property type="project" value="InterPro"/>
</dbReference>
<dbReference type="EMBL" id="HBIJ01015696">
    <property type="protein sequence ID" value="CAE0369702.1"/>
    <property type="molecule type" value="Transcribed_RNA"/>
</dbReference>
<accession>A0A7S3K1G4</accession>
<evidence type="ECO:0000256" key="4">
    <source>
        <dbReference type="ARBA" id="ARBA00023069"/>
    </source>
</evidence>
<dbReference type="AlphaFoldDB" id="A0A7S3K1G4"/>
<dbReference type="GO" id="GO:0036064">
    <property type="term" value="C:ciliary basal body"/>
    <property type="evidence" value="ECO:0007669"/>
    <property type="project" value="TreeGrafter"/>
</dbReference>
<dbReference type="InterPro" id="IPR041146">
    <property type="entry name" value="IFT81_CH"/>
</dbReference>
<evidence type="ECO:0000256" key="3">
    <source>
        <dbReference type="ARBA" id="ARBA00023054"/>
    </source>
</evidence>
<evidence type="ECO:0000256" key="7">
    <source>
        <dbReference type="SAM" id="Coils"/>
    </source>
</evidence>
<comment type="subcellular location">
    <subcellularLocation>
        <location evidence="1">Cell projection</location>
        <location evidence="1">Cilium</location>
    </subcellularLocation>
</comment>
<dbReference type="PANTHER" id="PTHR15614">
    <property type="entry name" value="INTRAFLAGELLAR TRANSPORT PROTEIN 81 HOMOLOG"/>
    <property type="match status" value="1"/>
</dbReference>
<evidence type="ECO:0000256" key="1">
    <source>
        <dbReference type="ARBA" id="ARBA00004138"/>
    </source>
</evidence>
<feature type="domain" description="IFT81 calponin homology" evidence="9">
    <location>
        <begin position="8"/>
        <end position="123"/>
    </location>
</feature>